<dbReference type="AlphaFoldDB" id="F7PUG8"/>
<dbReference type="InParanoid" id="F7PUG8"/>
<reference evidence="1 2" key="1">
    <citation type="journal article" date="2011" name="J. Bacteriol.">
        <title>Genome sequence of Haloplasma contractile, an unusual contractile bacterium from a deep-sea anoxic brine lake.</title>
        <authorList>
            <person name="Antunes A."/>
            <person name="Alam I."/>
            <person name="El Dorry H."/>
            <person name="Siam R."/>
            <person name="Robertson A."/>
            <person name="Bajic V.B."/>
            <person name="Stingl U."/>
        </authorList>
    </citation>
    <scope>NUCLEOTIDE SEQUENCE [LARGE SCALE GENOMIC DNA]</scope>
    <source>
        <strain evidence="1 2">SSD-17B</strain>
    </source>
</reference>
<evidence type="ECO:0000313" key="2">
    <source>
        <dbReference type="Proteomes" id="UP000005707"/>
    </source>
</evidence>
<name>F7PUG8_9MOLU</name>
<comment type="caution">
    <text evidence="1">The sequence shown here is derived from an EMBL/GenBank/DDBJ whole genome shotgun (WGS) entry which is preliminary data.</text>
</comment>
<evidence type="ECO:0000313" key="1">
    <source>
        <dbReference type="EMBL" id="ERJ11758.1"/>
    </source>
</evidence>
<gene>
    <name evidence="1" type="ORF">HLPCO_002241</name>
</gene>
<sequence length="80" mass="9745">MEWQEFLDRYVNNHEEFVFKYKDIKIELLYAPKGDGFSVYLVKNKKVIDEKIYSLPQKLLSDFKINGKLIIDIWDDLEWK</sequence>
<keyword evidence="2" id="KW-1185">Reference proteome</keyword>
<protein>
    <submittedName>
        <fullName evidence="1">Uncharacterized protein</fullName>
    </submittedName>
</protein>
<reference evidence="1 2" key="2">
    <citation type="journal article" date="2013" name="PLoS ONE">
        <title>INDIGO - INtegrated Data Warehouse of MIcrobial GenOmes with Examples from the Red Sea Extremophiles.</title>
        <authorList>
            <person name="Alam I."/>
            <person name="Antunes A."/>
            <person name="Kamau A.A."/>
            <person name="Ba Alawi W."/>
            <person name="Kalkatawi M."/>
            <person name="Stingl U."/>
            <person name="Bajic V.B."/>
        </authorList>
    </citation>
    <scope>NUCLEOTIDE SEQUENCE [LARGE SCALE GENOMIC DNA]</scope>
    <source>
        <strain evidence="1 2">SSD-17B</strain>
    </source>
</reference>
<dbReference type="STRING" id="1033810.HLPCO_002241"/>
<organism evidence="1 2">
    <name type="scientific">Haloplasma contractile SSD-17B</name>
    <dbReference type="NCBI Taxonomy" id="1033810"/>
    <lineage>
        <taxon>Bacteria</taxon>
        <taxon>Bacillati</taxon>
        <taxon>Mycoplasmatota</taxon>
        <taxon>Mollicutes</taxon>
        <taxon>Haloplasmatales</taxon>
        <taxon>Haloplasmataceae</taxon>
        <taxon>Haloplasma</taxon>
    </lineage>
</organism>
<dbReference type="EMBL" id="AFNU02000008">
    <property type="protein sequence ID" value="ERJ11758.1"/>
    <property type="molecule type" value="Genomic_DNA"/>
</dbReference>
<accession>F7PUG8</accession>
<proteinExistence type="predicted"/>
<dbReference type="RefSeq" id="WP_008825372.1">
    <property type="nucleotide sequence ID" value="NZ_AFNU02000008.1"/>
</dbReference>
<dbReference type="Proteomes" id="UP000005707">
    <property type="component" value="Unassembled WGS sequence"/>
</dbReference>